<dbReference type="InterPro" id="IPR046673">
    <property type="entry name" value="ToxA_N"/>
</dbReference>
<keyword evidence="9" id="KW-0677">Repeat</keyword>
<dbReference type="Pfam" id="PF13855">
    <property type="entry name" value="LRR_8"/>
    <property type="match status" value="1"/>
</dbReference>
<evidence type="ECO:0000259" key="15">
    <source>
        <dbReference type="PROSITE" id="PS52053"/>
    </source>
</evidence>
<dbReference type="EMBL" id="MOAM01000021">
    <property type="protein sequence ID" value="ROL73927.1"/>
    <property type="molecule type" value="Genomic_DNA"/>
</dbReference>
<evidence type="ECO:0000256" key="13">
    <source>
        <dbReference type="ARBA" id="ARBA00023200"/>
    </source>
</evidence>
<comment type="subcellular location">
    <subcellularLocation>
        <location evidence="2">Host cytoplasm</location>
    </subcellularLocation>
    <subcellularLocation>
        <location evidence="3">Secreted</location>
    </subcellularLocation>
</comment>
<evidence type="ECO:0000256" key="3">
    <source>
        <dbReference type="ARBA" id="ARBA00004613"/>
    </source>
</evidence>
<dbReference type="Gene3D" id="1.20.1270.130">
    <property type="entry name" value="Shigella T3SS effector IpaH domain"/>
    <property type="match status" value="1"/>
</dbReference>
<keyword evidence="13 14" id="KW-1035">Host cytoplasm</keyword>
<evidence type="ECO:0000313" key="17">
    <source>
        <dbReference type="Proteomes" id="UP000285286"/>
    </source>
</evidence>
<comment type="caution">
    <text evidence="16">The sequence shown here is derived from an EMBL/GenBank/DDBJ whole genome shotgun (WGS) entry which is preliminary data.</text>
</comment>
<accession>A0A423DQT9</accession>
<evidence type="ECO:0000256" key="11">
    <source>
        <dbReference type="ARBA" id="ARBA00022843"/>
    </source>
</evidence>
<evidence type="ECO:0000256" key="14">
    <source>
        <dbReference type="PROSITE-ProRule" id="PRU01398"/>
    </source>
</evidence>
<keyword evidence="7" id="KW-0433">Leucine-rich repeat</keyword>
<gene>
    <name evidence="16" type="ORF">BHU25_12925</name>
</gene>
<keyword evidence="17" id="KW-1185">Reference proteome</keyword>
<dbReference type="InterPro" id="IPR051071">
    <property type="entry name" value="LRR-bact_E3_ubiq_ligases"/>
</dbReference>
<evidence type="ECO:0000256" key="1">
    <source>
        <dbReference type="ARBA" id="ARBA00000900"/>
    </source>
</evidence>
<comment type="similarity">
    <text evidence="4 14">Belongs to the LRR-containing bacterial E3 ligase family.</text>
</comment>
<dbReference type="PROSITE" id="PS52053">
    <property type="entry name" value="NEL"/>
    <property type="match status" value="1"/>
</dbReference>
<dbReference type="RefSeq" id="WP_123566121.1">
    <property type="nucleotide sequence ID" value="NZ_MOAM01000021.1"/>
</dbReference>
<feature type="domain" description="NEL" evidence="15">
    <location>
        <begin position="1211"/>
        <end position="1502"/>
    </location>
</feature>
<evidence type="ECO:0000256" key="10">
    <source>
        <dbReference type="ARBA" id="ARBA00022786"/>
    </source>
</evidence>
<dbReference type="GO" id="GO:0016567">
    <property type="term" value="P:protein ubiquitination"/>
    <property type="evidence" value="ECO:0007669"/>
    <property type="project" value="InterPro"/>
</dbReference>
<organism evidence="16 17">
    <name type="scientific">Pseudomonas vranovensis</name>
    <dbReference type="NCBI Taxonomy" id="321661"/>
    <lineage>
        <taxon>Bacteria</taxon>
        <taxon>Pseudomonadati</taxon>
        <taxon>Pseudomonadota</taxon>
        <taxon>Gammaproteobacteria</taxon>
        <taxon>Pseudomonadales</taxon>
        <taxon>Pseudomonadaceae</taxon>
        <taxon>Pseudomonas</taxon>
    </lineage>
</organism>
<comment type="catalytic activity">
    <reaction evidence="1">
        <text>S-ubiquitinyl-[E2 ubiquitin-conjugating enzyme]-L-cysteine + [acceptor protein]-L-lysine = [E2 ubiquitin-conjugating enzyme]-L-cysteine + N(6)-ubiquitinyl-[acceptor protein]-L-lysine.</text>
        <dbReference type="EC" id="2.3.2.27"/>
    </reaction>
</comment>
<keyword evidence="12" id="KW-0843">Virulence</keyword>
<evidence type="ECO:0000313" key="16">
    <source>
        <dbReference type="EMBL" id="ROL73927.1"/>
    </source>
</evidence>
<dbReference type="PANTHER" id="PTHR47114">
    <property type="match status" value="1"/>
</dbReference>
<dbReference type="Gene3D" id="1.20.58.360">
    <property type="entry name" value="Shigella T3SS effector IpaH defines"/>
    <property type="match status" value="1"/>
</dbReference>
<name>A0A423DQT9_9PSED</name>
<evidence type="ECO:0000256" key="5">
    <source>
        <dbReference type="ARBA" id="ARBA00012483"/>
    </source>
</evidence>
<dbReference type="GO" id="GO:0030430">
    <property type="term" value="C:host cell cytoplasm"/>
    <property type="evidence" value="ECO:0007669"/>
    <property type="project" value="UniProtKB-SubCell"/>
</dbReference>
<dbReference type="Proteomes" id="UP000285286">
    <property type="component" value="Unassembled WGS sequence"/>
</dbReference>
<sequence length="1502" mass="165462">MSTPGPLPVNDSQVHDYLPQWLLQAPAERLLALSRAMQLSQQQRTRVAGVLSNVQPLDGFARTLLRQQLRRQTGVDLDVEHNQVVHTRHLSRTSTLLSLPRQGSTTVVSSHSLLQAALQNFSAGEAANGGLAGKARLQFARPLATLAQLTPESFAGLCRTLDLGGRYQRHLDQVLSDEFTQVLRRSHYHDLELAALIAVLSGDLDEYSFRALLQHIHADFLQPADDPVIRPLQVRLEGIGLCGVVVFKVLSESSFTASPSLARLDRHNWILYIPGDPRRPLVQFRAREEVALELRARLKSPGYARRFTRFVPQAQHLAFAATLGAQRQGELPALSMGLSSFSGPLFTTLASQQVAKVRNDARTLAVPTDDEDEKQRVERLHAYENAGLLLLNVAGLFVPVLGAVMLGVAAAQLASQLFEGFEDWLQGDSDKAFEHLTDVVENLALFAAAGAGVQLVGKALRHAAFIEQLVPINTGSGQARLWKADLAGYQARIEAGTADAQGLIGSGPGPYLTLDDRVYAVEHDSALGQWRIVHPEGRERYSPVLQGNGRGGWRHSGENPLQWQDTRFMLKRLLPELATLAEPAQEQILTMSGLDGGQLRRLHLDNLAAPGLLRDCLLRWRLDQDIERLIEQLAAGAPLDTTEAQMRDYLMAHLPADTTNSPAPGVLARHASMLRQALFSHCYGLGTRLAGIAESVVQVDFPELPGSLVGDLVEAASDAELERLVERWRVPLAMANRIRAPLHDVRVSRAVEGLYLQSVRSRDSDSLILALLGQLPGWPQGLVIELFEGSLSGARLVPAAAATGNRRVQIVRLESGYQLYRQVGEHMGEFYSDLFSALSNALSASEQAALGMPLRSRLGELLHLHRGKVGQWLQPTPSQRPWFNPPQRLADGRIGYPLSGRGLFGGRRAAQVRDIRQLYPGLSDTDADAFVDALQRSGVDVAARIKDYQREYQLLDGTLRAWSQPLPAGEAGQALRRSRQQAALLIRRAWRKLSPKRWTNHSVIGYSLSLEGLHTGDLPGWPAEVNFDHVVDLQLHNMGLGDASAAFLQPFKRLRELNLGNNALTRLPDALSGMPALARLLLPGNHIELDQQAALQLAGLSQLRILNLNDNPVGPLLDLERLSRLEEVQLRNTGLQAWPHGLLNRYHGYRLDLRNNQIDSLPQAVLDAPGWINRGLALHDNPLSQATLEQLEQYQQRTGIRLATRRSHQSPVSKARRLWLQAAPASDSAQALTTWQALADEPQATALFQLLADLSATAEFQRTPADLGGRVWALLDAASKAPELRESLFELAASPITCGDSVTLNFATLEIHTSVYIASHLATDQPLAQRLLSLGRQLFRQEQLDLLVAEQAQAPTNAAAVVDVVELNLAYRIALGEALDLPSKPQSMLFPALAPLDEGEIASARQRIEALEQTQALQRFIGSRDFWLDYLKAQHKAQFDTLDLPYRNQLEAIMDSQGELRDDDYLQRMRALASAREQAEANLALRLTEEAWAAFVAQAAQP</sequence>
<keyword evidence="11 14" id="KW-0832">Ubl conjugation</keyword>
<dbReference type="GO" id="GO:0005576">
    <property type="term" value="C:extracellular region"/>
    <property type="evidence" value="ECO:0007669"/>
    <property type="project" value="UniProtKB-SubCell"/>
</dbReference>
<feature type="active site" description="Glycyl thioester intermediate" evidence="14">
    <location>
        <position position="1298"/>
    </location>
</feature>
<dbReference type="InterPro" id="IPR032675">
    <property type="entry name" value="LRR_dom_sf"/>
</dbReference>
<dbReference type="PANTHER" id="PTHR47114:SF2">
    <property type="entry name" value="OLIGODENDROCYTE-MYELIN GLYCOPROTEIN"/>
    <property type="match status" value="1"/>
</dbReference>
<keyword evidence="10 14" id="KW-0833">Ubl conjugation pathway</keyword>
<proteinExistence type="inferred from homology"/>
<evidence type="ECO:0000256" key="12">
    <source>
        <dbReference type="ARBA" id="ARBA00023026"/>
    </source>
</evidence>
<dbReference type="Pfam" id="PF20178">
    <property type="entry name" value="ToxA_N"/>
    <property type="match status" value="1"/>
</dbReference>
<dbReference type="InterPro" id="IPR001611">
    <property type="entry name" value="Leu-rich_rpt"/>
</dbReference>
<evidence type="ECO:0000256" key="7">
    <source>
        <dbReference type="ARBA" id="ARBA00022614"/>
    </source>
</evidence>
<reference evidence="16 17" key="1">
    <citation type="submission" date="2016-10" db="EMBL/GenBank/DDBJ databases">
        <title>Comparative genome analysis of multiple Pseudomonas spp. focuses on biocontrol and plant growth promoting traits.</title>
        <authorList>
            <person name="Tao X.-Y."/>
            <person name="Taylor C.G."/>
        </authorList>
    </citation>
    <scope>NUCLEOTIDE SEQUENCE [LARGE SCALE GENOMIC DNA]</scope>
    <source>
        <strain evidence="16 17">15D11</strain>
    </source>
</reference>
<dbReference type="EC" id="2.3.2.27" evidence="5"/>
<keyword evidence="8 14" id="KW-0808">Transferase</keyword>
<evidence type="ECO:0000256" key="9">
    <source>
        <dbReference type="ARBA" id="ARBA00022737"/>
    </source>
</evidence>
<evidence type="ECO:0000256" key="4">
    <source>
        <dbReference type="ARBA" id="ARBA00009868"/>
    </source>
</evidence>
<comment type="PTM">
    <text evidence="14">Ubiquitinated in the presence of host E1 ubiquitin-activating enzyme, E2 ubiquitin-conjugating enzyme and ubiquitin.</text>
</comment>
<dbReference type="Pfam" id="PF14496">
    <property type="entry name" value="NEL"/>
    <property type="match status" value="1"/>
</dbReference>
<evidence type="ECO:0000256" key="8">
    <source>
        <dbReference type="ARBA" id="ARBA00022679"/>
    </source>
</evidence>
<dbReference type="SUPFAM" id="SSF52058">
    <property type="entry name" value="L domain-like"/>
    <property type="match status" value="1"/>
</dbReference>
<dbReference type="SMART" id="SM00369">
    <property type="entry name" value="LRR_TYP"/>
    <property type="match status" value="3"/>
</dbReference>
<evidence type="ECO:0000256" key="2">
    <source>
        <dbReference type="ARBA" id="ARBA00004192"/>
    </source>
</evidence>
<keyword evidence="6 14" id="KW-0964">Secreted</keyword>
<evidence type="ECO:0000256" key="6">
    <source>
        <dbReference type="ARBA" id="ARBA00022525"/>
    </source>
</evidence>
<dbReference type="GO" id="GO:0061630">
    <property type="term" value="F:ubiquitin protein ligase activity"/>
    <property type="evidence" value="ECO:0007669"/>
    <property type="project" value="UniProtKB-EC"/>
</dbReference>
<dbReference type="InterPro" id="IPR029487">
    <property type="entry name" value="NEL_dom"/>
</dbReference>
<dbReference type="Gene3D" id="3.80.10.10">
    <property type="entry name" value="Ribonuclease Inhibitor"/>
    <property type="match status" value="1"/>
</dbReference>
<dbReference type="InterPro" id="IPR003591">
    <property type="entry name" value="Leu-rich_rpt_typical-subtyp"/>
</dbReference>
<dbReference type="PROSITE" id="PS51450">
    <property type="entry name" value="LRR"/>
    <property type="match status" value="1"/>
</dbReference>
<protein>
    <recommendedName>
        <fullName evidence="5">RING-type E3 ubiquitin transferase</fullName>
        <ecNumber evidence="5">2.3.2.27</ecNumber>
    </recommendedName>
</protein>